<dbReference type="PANTHER" id="PTHR43877">
    <property type="entry name" value="AMINOALKYLPHOSPHONATE N-ACETYLTRANSFERASE-RELATED-RELATED"/>
    <property type="match status" value="1"/>
</dbReference>
<gene>
    <name evidence="5" type="ORF">BBD40_09790</name>
    <name evidence="4" type="ORF">BBD41_25770</name>
</gene>
<dbReference type="GO" id="GO:0016747">
    <property type="term" value="F:acyltransferase activity, transferring groups other than amino-acyl groups"/>
    <property type="evidence" value="ECO:0007669"/>
    <property type="project" value="InterPro"/>
</dbReference>
<reference evidence="4" key="1">
    <citation type="submission" date="2016-08" db="EMBL/GenBank/DDBJ databases">
        <title>Complete Genome Seqeunce of Paenibacillus sp. nov. IHBB 9852 from high altitute lake of Indian trans-Himalayas.</title>
        <authorList>
            <person name="Kiran S."/>
            <person name="Swarnkar M.K."/>
            <person name="Rana A."/>
            <person name="Tewari R."/>
            <person name="Gulati A."/>
        </authorList>
    </citation>
    <scope>NUCLEOTIDE SEQUENCE [LARGE SCALE GENOMIC DNA]</scope>
    <source>
        <strain evidence="4">IHBB 9852</strain>
    </source>
</reference>
<reference evidence="5 6" key="2">
    <citation type="submission" date="2016-12" db="EMBL/GenBank/DDBJ databases">
        <title>Genome sequencing and description of Paenibacillus sp. nov. from high altitude lake in the Indian Trans- Himalayas.</title>
        <authorList>
            <person name="Kiran S."/>
            <person name="Swarnkar M.K."/>
            <person name="Rana A."/>
            <person name="Tewari R."/>
            <person name="Gulati A."/>
        </authorList>
    </citation>
    <scope>NUCLEOTIDE SEQUENCE [LARGE SCALE GENOMIC DNA]</scope>
    <source>
        <strain evidence="5 6">IHBB 9951</strain>
    </source>
</reference>
<dbReference type="InterPro" id="IPR050832">
    <property type="entry name" value="Bact_Acetyltransf"/>
</dbReference>
<dbReference type="CDD" id="cd04301">
    <property type="entry name" value="NAT_SF"/>
    <property type="match status" value="1"/>
</dbReference>
<dbReference type="KEGG" id="pib:BBD41_25770"/>
<evidence type="ECO:0000313" key="5">
    <source>
        <dbReference type="EMBL" id="OOC62117.1"/>
    </source>
</evidence>
<evidence type="ECO:0000256" key="1">
    <source>
        <dbReference type="ARBA" id="ARBA00022679"/>
    </source>
</evidence>
<keyword evidence="6" id="KW-1185">Reference proteome</keyword>
<dbReference type="RefSeq" id="WP_077566920.1">
    <property type="nucleotide sequence ID" value="NZ_CP016809.1"/>
</dbReference>
<dbReference type="AlphaFoldDB" id="A0A1B2E6W8"/>
<dbReference type="PROSITE" id="PS51186">
    <property type="entry name" value="GNAT"/>
    <property type="match status" value="1"/>
</dbReference>
<keyword evidence="1 4" id="KW-0808">Transferase</keyword>
<evidence type="ECO:0000256" key="2">
    <source>
        <dbReference type="ARBA" id="ARBA00023315"/>
    </source>
</evidence>
<dbReference type="Gene3D" id="3.40.630.30">
    <property type="match status" value="1"/>
</dbReference>
<feature type="domain" description="N-acetyltransferase" evidence="3">
    <location>
        <begin position="1"/>
        <end position="164"/>
    </location>
</feature>
<dbReference type="InterPro" id="IPR016181">
    <property type="entry name" value="Acyl_CoA_acyltransferase"/>
</dbReference>
<dbReference type="OrthoDB" id="5292888at2"/>
<dbReference type="InterPro" id="IPR000182">
    <property type="entry name" value="GNAT_dom"/>
</dbReference>
<keyword evidence="2" id="KW-0012">Acyltransferase</keyword>
<evidence type="ECO:0000259" key="3">
    <source>
        <dbReference type="PROSITE" id="PS51186"/>
    </source>
</evidence>
<evidence type="ECO:0000313" key="6">
    <source>
        <dbReference type="Proteomes" id="UP000189059"/>
    </source>
</evidence>
<proteinExistence type="predicted"/>
<protein>
    <submittedName>
        <fullName evidence="4">GNAT family N-acetyltransferase</fullName>
    </submittedName>
</protein>
<dbReference type="Pfam" id="PF00583">
    <property type="entry name" value="Acetyltransf_1"/>
    <property type="match status" value="1"/>
</dbReference>
<name>A0A1B2E6W8_9BACL</name>
<dbReference type="Proteomes" id="UP000189059">
    <property type="component" value="Unassembled WGS sequence"/>
</dbReference>
<dbReference type="EMBL" id="MRVI01000001">
    <property type="protein sequence ID" value="OOC62117.1"/>
    <property type="molecule type" value="Genomic_DNA"/>
</dbReference>
<organism evidence="4">
    <name type="scientific">Paenibacillus ihbetae</name>
    <dbReference type="NCBI Taxonomy" id="1870820"/>
    <lineage>
        <taxon>Bacteria</taxon>
        <taxon>Bacillati</taxon>
        <taxon>Bacillota</taxon>
        <taxon>Bacilli</taxon>
        <taxon>Bacillales</taxon>
        <taxon>Paenibacillaceae</taxon>
        <taxon>Paenibacillus</taxon>
    </lineage>
</organism>
<evidence type="ECO:0000313" key="4">
    <source>
        <dbReference type="EMBL" id="ANY75713.1"/>
    </source>
</evidence>
<sequence length="176" mass="20514">MYIRTAVEADAEGIASVHVNSWKTTYRGIVDDAYLNSLSVSDREDRWRWKIGNLRDDEELLVVADDQGTIYGFMTYGREREDKLPHEGEVYAVYLLKEIQGQGWGRRLFARMKEFLRSKGFTSLMVWVLEGNSALAFYQRMGGREIKRKEIEIGGKTYTEFALKWDSIEQLPEREV</sequence>
<accession>A0A1B2E6W8</accession>
<dbReference type="SUPFAM" id="SSF55729">
    <property type="entry name" value="Acyl-CoA N-acyltransferases (Nat)"/>
    <property type="match status" value="1"/>
</dbReference>
<dbReference type="EMBL" id="CP016809">
    <property type="protein sequence ID" value="ANY75713.1"/>
    <property type="molecule type" value="Genomic_DNA"/>
</dbReference>